<evidence type="ECO:0000313" key="3">
    <source>
        <dbReference type="Proteomes" id="UP001482620"/>
    </source>
</evidence>
<keyword evidence="3" id="KW-1185">Reference proteome</keyword>
<accession>A0ABV0SKD2</accession>
<dbReference type="Proteomes" id="UP001482620">
    <property type="component" value="Unassembled WGS sequence"/>
</dbReference>
<gene>
    <name evidence="2" type="ORF">ILYODFUR_011201</name>
</gene>
<protein>
    <submittedName>
        <fullName evidence="2">Uncharacterized protein</fullName>
    </submittedName>
</protein>
<proteinExistence type="predicted"/>
<evidence type="ECO:0000256" key="1">
    <source>
        <dbReference type="SAM" id="MobiDB-lite"/>
    </source>
</evidence>
<organism evidence="2 3">
    <name type="scientific">Ilyodon furcidens</name>
    <name type="common">goldbreast splitfin</name>
    <dbReference type="NCBI Taxonomy" id="33524"/>
    <lineage>
        <taxon>Eukaryota</taxon>
        <taxon>Metazoa</taxon>
        <taxon>Chordata</taxon>
        <taxon>Craniata</taxon>
        <taxon>Vertebrata</taxon>
        <taxon>Euteleostomi</taxon>
        <taxon>Actinopterygii</taxon>
        <taxon>Neopterygii</taxon>
        <taxon>Teleostei</taxon>
        <taxon>Neoteleostei</taxon>
        <taxon>Acanthomorphata</taxon>
        <taxon>Ovalentaria</taxon>
        <taxon>Atherinomorphae</taxon>
        <taxon>Cyprinodontiformes</taxon>
        <taxon>Goodeidae</taxon>
        <taxon>Ilyodon</taxon>
    </lineage>
</organism>
<reference evidence="2 3" key="1">
    <citation type="submission" date="2021-06" db="EMBL/GenBank/DDBJ databases">
        <authorList>
            <person name="Palmer J.M."/>
        </authorList>
    </citation>
    <scope>NUCLEOTIDE SEQUENCE [LARGE SCALE GENOMIC DNA]</scope>
    <source>
        <strain evidence="3">if_2019</strain>
        <tissue evidence="2">Muscle</tissue>
    </source>
</reference>
<dbReference type="EMBL" id="JAHRIQ010000840">
    <property type="protein sequence ID" value="MEQ2220989.1"/>
    <property type="molecule type" value="Genomic_DNA"/>
</dbReference>
<feature type="region of interest" description="Disordered" evidence="1">
    <location>
        <begin position="1"/>
        <end position="24"/>
    </location>
</feature>
<sequence>MKKEKREGMYKLQSTGSRKRGKRAIKGEKCKRFNDEKKRCPLHIKSSVIAMTRVAFITRHCRGSFQSSLSLRRPEPHYFPIFRNSLSAKHIYFSPIYKTYCKSESALGYEGLGALHCFCFFFPNYIDIKLFLPPCTGKNLLLALLDRHASTV</sequence>
<name>A0ABV0SKD2_9TELE</name>
<comment type="caution">
    <text evidence="2">The sequence shown here is derived from an EMBL/GenBank/DDBJ whole genome shotgun (WGS) entry which is preliminary data.</text>
</comment>
<evidence type="ECO:0000313" key="2">
    <source>
        <dbReference type="EMBL" id="MEQ2220989.1"/>
    </source>
</evidence>